<evidence type="ECO:0000259" key="11">
    <source>
        <dbReference type="PROSITE" id="PS51898"/>
    </source>
</evidence>
<dbReference type="PANTHER" id="PTHR30349:SF81">
    <property type="entry name" value="TYROSINE RECOMBINASE XERC"/>
    <property type="match status" value="1"/>
</dbReference>
<evidence type="ECO:0000256" key="10">
    <source>
        <dbReference type="HAMAP-Rule" id="MF_01808"/>
    </source>
</evidence>
<dbReference type="NCBIfam" id="TIGR02225">
    <property type="entry name" value="recomb_XerD"/>
    <property type="match status" value="1"/>
</dbReference>
<dbReference type="Pfam" id="PF00589">
    <property type="entry name" value="Phage_integrase"/>
    <property type="match status" value="1"/>
</dbReference>
<comment type="function">
    <text evidence="10">Site-specific tyrosine recombinase, which acts by catalyzing the cutting and rejoining of the recombining DNA molecules. The XerC-XerD complex is essential to convert dimers of the bacterial chromosome into monomers to permit their segregation at cell division. It also contributes to the segregational stability of plasmids.</text>
</comment>
<evidence type="ECO:0000256" key="4">
    <source>
        <dbReference type="ARBA" id="ARBA00022618"/>
    </source>
</evidence>
<name>A0A7X1E7I5_9BACT</name>
<feature type="active site" evidence="10">
    <location>
        <position position="191"/>
    </location>
</feature>
<dbReference type="InterPro" id="IPR011010">
    <property type="entry name" value="DNA_brk_join_enz"/>
</dbReference>
<dbReference type="InterPro" id="IPR044068">
    <property type="entry name" value="CB"/>
</dbReference>
<feature type="active site" description="O-(3'-phospho-DNA)-tyrosine intermediate" evidence="10">
    <location>
        <position position="297"/>
    </location>
</feature>
<comment type="subcellular location">
    <subcellularLocation>
        <location evidence="1 10">Cytoplasm</location>
    </subcellularLocation>
</comment>
<accession>A0A7X1E7I5</accession>
<feature type="active site" evidence="10">
    <location>
        <position position="265"/>
    </location>
</feature>
<reference evidence="13 14" key="1">
    <citation type="submission" date="2020-07" db="EMBL/GenBank/DDBJ databases">
        <authorList>
            <person name="Feng X."/>
        </authorList>
    </citation>
    <scope>NUCLEOTIDE SEQUENCE [LARGE SCALE GENOMIC DNA]</scope>
    <source>
        <strain evidence="13 14">JCM23202</strain>
    </source>
</reference>
<evidence type="ECO:0000256" key="1">
    <source>
        <dbReference type="ARBA" id="ARBA00004496"/>
    </source>
</evidence>
<keyword evidence="3 10" id="KW-0963">Cytoplasm</keyword>
<evidence type="ECO:0000256" key="5">
    <source>
        <dbReference type="ARBA" id="ARBA00022829"/>
    </source>
</evidence>
<dbReference type="GO" id="GO:0009037">
    <property type="term" value="F:tyrosine-based site-specific recombinase activity"/>
    <property type="evidence" value="ECO:0007669"/>
    <property type="project" value="UniProtKB-UniRule"/>
</dbReference>
<proteinExistence type="inferred from homology"/>
<dbReference type="PROSITE" id="PS51898">
    <property type="entry name" value="TYR_RECOMBINASE"/>
    <property type="match status" value="1"/>
</dbReference>
<dbReference type="EMBL" id="JACHVC010000006">
    <property type="protein sequence ID" value="MBC2605178.1"/>
    <property type="molecule type" value="Genomic_DNA"/>
</dbReference>
<dbReference type="InterPro" id="IPR011932">
    <property type="entry name" value="Recomb_XerD"/>
</dbReference>
<dbReference type="InterPro" id="IPR023009">
    <property type="entry name" value="Tyrosine_recombinase_XerC/XerD"/>
</dbReference>
<dbReference type="SUPFAM" id="SSF56349">
    <property type="entry name" value="DNA breaking-rejoining enzymes"/>
    <property type="match status" value="1"/>
</dbReference>
<keyword evidence="8 10" id="KW-0233">DNA recombination</keyword>
<comment type="similarity">
    <text evidence="10">Belongs to the 'phage' integrase family. XerC subfamily.</text>
</comment>
<dbReference type="InterPro" id="IPR013762">
    <property type="entry name" value="Integrase-like_cat_sf"/>
</dbReference>
<dbReference type="GO" id="GO:0003677">
    <property type="term" value="F:DNA binding"/>
    <property type="evidence" value="ECO:0007669"/>
    <property type="project" value="UniProtKB-UniRule"/>
</dbReference>
<evidence type="ECO:0000256" key="7">
    <source>
        <dbReference type="ARBA" id="ARBA00023125"/>
    </source>
</evidence>
<dbReference type="GO" id="GO:0005737">
    <property type="term" value="C:cytoplasm"/>
    <property type="evidence" value="ECO:0007669"/>
    <property type="project" value="UniProtKB-SubCell"/>
</dbReference>
<dbReference type="Gene3D" id="1.10.150.130">
    <property type="match status" value="1"/>
</dbReference>
<evidence type="ECO:0000313" key="14">
    <source>
        <dbReference type="Proteomes" id="UP000526501"/>
    </source>
</evidence>
<dbReference type="NCBIfam" id="NF040815">
    <property type="entry name" value="recomb_XerA_Arch"/>
    <property type="match status" value="1"/>
</dbReference>
<evidence type="ECO:0000256" key="2">
    <source>
        <dbReference type="ARBA" id="ARBA00010450"/>
    </source>
</evidence>
<feature type="active site" evidence="10">
    <location>
        <position position="288"/>
    </location>
</feature>
<dbReference type="PROSITE" id="PS51900">
    <property type="entry name" value="CB"/>
    <property type="match status" value="1"/>
</dbReference>
<feature type="active site" evidence="10">
    <location>
        <position position="262"/>
    </location>
</feature>
<dbReference type="InterPro" id="IPR010998">
    <property type="entry name" value="Integrase_recombinase_N"/>
</dbReference>
<dbReference type="Pfam" id="PF02899">
    <property type="entry name" value="Phage_int_SAM_1"/>
    <property type="match status" value="1"/>
</dbReference>
<feature type="active site" evidence="10">
    <location>
        <position position="167"/>
    </location>
</feature>
<comment type="caution">
    <text evidence="13">The sequence shown here is derived from an EMBL/GenBank/DDBJ whole genome shotgun (WGS) entry which is preliminary data.</text>
</comment>
<sequence length="320" mass="35544">MVAACILPKATDAPFVVADLFSEGVDGFLSYLDLEKGLSENTLAGYRSDLLQFTDFLRAKRSLGSWKQVTGSDASDWIYSLSEQDYSNASLCRKLSSVRALDRYLLSERLINRSFTEIVSGPALRRKAPSALSIQEVERLLLAPEETSPVGLRDRAMLELFYSSGLRVSELANLKLQQVDLELGALKVFGKGSKERVCPIGRKAIAAIDRYLARGRPSLVKSKTGSSVFLSSRGTEISRKTIWYLVKKYTKEAGIDRPVKPHTLRHSFATHLLTGGADLRVIQELLGHADIATTQIYTSVESERTRSAHDEFHPRSKDSM</sequence>
<comment type="similarity">
    <text evidence="2">Belongs to the 'phage' integrase family. XerD subfamily.</text>
</comment>
<dbReference type="SUPFAM" id="SSF47823">
    <property type="entry name" value="lambda integrase-like, N-terminal domain"/>
    <property type="match status" value="1"/>
</dbReference>
<feature type="domain" description="Core-binding (CB)" evidence="12">
    <location>
        <begin position="19"/>
        <end position="106"/>
    </location>
</feature>
<dbReference type="AlphaFoldDB" id="A0A7X1E7I5"/>
<dbReference type="Gene3D" id="1.10.443.10">
    <property type="entry name" value="Intergrase catalytic core"/>
    <property type="match status" value="1"/>
</dbReference>
<feature type="domain" description="Tyr recombinase" evidence="11">
    <location>
        <begin position="127"/>
        <end position="310"/>
    </location>
</feature>
<keyword evidence="7 10" id="KW-0238">DNA-binding</keyword>
<dbReference type="NCBIfam" id="NF001399">
    <property type="entry name" value="PRK00283.1"/>
    <property type="match status" value="1"/>
</dbReference>
<keyword evidence="14" id="KW-1185">Reference proteome</keyword>
<dbReference type="InterPro" id="IPR004107">
    <property type="entry name" value="Integrase_SAM-like_N"/>
</dbReference>
<comment type="subunit">
    <text evidence="10">Forms a cyclic heterotetrameric complex composed of two molecules of XerC and two molecules of XerD.</text>
</comment>
<evidence type="ECO:0000256" key="6">
    <source>
        <dbReference type="ARBA" id="ARBA00022908"/>
    </source>
</evidence>
<evidence type="ECO:0000259" key="12">
    <source>
        <dbReference type="PROSITE" id="PS51900"/>
    </source>
</evidence>
<evidence type="ECO:0000256" key="8">
    <source>
        <dbReference type="ARBA" id="ARBA00023172"/>
    </source>
</evidence>
<dbReference type="CDD" id="cd00798">
    <property type="entry name" value="INT_XerDC_C"/>
    <property type="match status" value="1"/>
</dbReference>
<gene>
    <name evidence="13" type="primary">xerD</name>
    <name evidence="10" type="synonym">xerC</name>
    <name evidence="13" type="ORF">H5P27_03890</name>
</gene>
<evidence type="ECO:0000256" key="9">
    <source>
        <dbReference type="ARBA" id="ARBA00023306"/>
    </source>
</evidence>
<evidence type="ECO:0000256" key="3">
    <source>
        <dbReference type="ARBA" id="ARBA00022490"/>
    </source>
</evidence>
<keyword evidence="5 10" id="KW-0159">Chromosome partition</keyword>
<dbReference type="GO" id="GO:0051301">
    <property type="term" value="P:cell division"/>
    <property type="evidence" value="ECO:0007669"/>
    <property type="project" value="UniProtKB-KW"/>
</dbReference>
<organism evidence="13 14">
    <name type="scientific">Pelagicoccus albus</name>
    <dbReference type="NCBI Taxonomy" id="415222"/>
    <lineage>
        <taxon>Bacteria</taxon>
        <taxon>Pseudomonadati</taxon>
        <taxon>Verrucomicrobiota</taxon>
        <taxon>Opitutia</taxon>
        <taxon>Puniceicoccales</taxon>
        <taxon>Pelagicoccaceae</taxon>
        <taxon>Pelagicoccus</taxon>
    </lineage>
</organism>
<dbReference type="InterPro" id="IPR050090">
    <property type="entry name" value="Tyrosine_recombinase_XerCD"/>
</dbReference>
<dbReference type="PANTHER" id="PTHR30349">
    <property type="entry name" value="PHAGE INTEGRASE-RELATED"/>
    <property type="match status" value="1"/>
</dbReference>
<protein>
    <recommendedName>
        <fullName evidence="10">Tyrosine recombinase XerC</fullName>
    </recommendedName>
</protein>
<dbReference type="HAMAP" id="MF_01808">
    <property type="entry name" value="Recomb_XerC_XerD"/>
    <property type="match status" value="1"/>
</dbReference>
<keyword evidence="6 10" id="KW-0229">DNA integration</keyword>
<keyword evidence="9 10" id="KW-0131">Cell cycle</keyword>
<dbReference type="Proteomes" id="UP000526501">
    <property type="component" value="Unassembled WGS sequence"/>
</dbReference>
<evidence type="ECO:0000313" key="13">
    <source>
        <dbReference type="EMBL" id="MBC2605178.1"/>
    </source>
</evidence>
<keyword evidence="4 10" id="KW-0132">Cell division</keyword>
<dbReference type="InterPro" id="IPR002104">
    <property type="entry name" value="Integrase_catalytic"/>
</dbReference>
<dbReference type="GO" id="GO:0006313">
    <property type="term" value="P:DNA transposition"/>
    <property type="evidence" value="ECO:0007669"/>
    <property type="project" value="UniProtKB-UniRule"/>
</dbReference>
<dbReference type="GO" id="GO:0007059">
    <property type="term" value="P:chromosome segregation"/>
    <property type="evidence" value="ECO:0007669"/>
    <property type="project" value="UniProtKB-UniRule"/>
</dbReference>